<proteinExistence type="predicted"/>
<feature type="compositionally biased region" description="Polar residues" evidence="1">
    <location>
        <begin position="60"/>
        <end position="72"/>
    </location>
</feature>
<evidence type="ECO:0000313" key="2">
    <source>
        <dbReference type="EnsemblMetazoa" id="LLOJ003205-PA"/>
    </source>
</evidence>
<keyword evidence="3" id="KW-1185">Reference proteome</keyword>
<dbReference type="AlphaFoldDB" id="A0A1B0ETR6"/>
<dbReference type="EnsemblMetazoa" id="LLOJ003205-RA">
    <property type="protein sequence ID" value="LLOJ003205-PA"/>
    <property type="gene ID" value="LLOJ003205"/>
</dbReference>
<dbReference type="EMBL" id="AJWK01010348">
    <property type="status" value="NOT_ANNOTATED_CDS"/>
    <property type="molecule type" value="Genomic_DNA"/>
</dbReference>
<evidence type="ECO:0000313" key="3">
    <source>
        <dbReference type="Proteomes" id="UP000092461"/>
    </source>
</evidence>
<sequence>MIMEGLETLVAPSHHAFLLTESAAAAHFNVLSFDTCLFKSATTTSSSINSHTSSPANHHGTATGNSNTITSCGNGPTGNLNNNTLNINHNLSSANQQQQSPHQEAQQQQVSSGGGGHPHLSLLTTPGATGSVGSEAPSVVEDVQATSESQQGDLNTPVTTSGDIPSFFGPATVVEPPPIT</sequence>
<name>A0A1B0ETR6_LUTLO</name>
<reference evidence="2" key="1">
    <citation type="submission" date="2020-05" db="UniProtKB">
        <authorList>
            <consortium name="EnsemblMetazoa"/>
        </authorList>
    </citation>
    <scope>IDENTIFICATION</scope>
    <source>
        <strain evidence="2">Jacobina</strain>
    </source>
</reference>
<dbReference type="VEuPathDB" id="VectorBase:LLONM1_007045"/>
<feature type="compositionally biased region" description="Low complexity" evidence="1">
    <location>
        <begin position="73"/>
        <end position="111"/>
    </location>
</feature>
<evidence type="ECO:0000256" key="1">
    <source>
        <dbReference type="SAM" id="MobiDB-lite"/>
    </source>
</evidence>
<dbReference type="Proteomes" id="UP000092461">
    <property type="component" value="Unassembled WGS sequence"/>
</dbReference>
<protein>
    <submittedName>
        <fullName evidence="2">Uncharacterized protein</fullName>
    </submittedName>
</protein>
<feature type="compositionally biased region" description="Low complexity" evidence="1">
    <location>
        <begin position="45"/>
        <end position="54"/>
    </location>
</feature>
<feature type="compositionally biased region" description="Polar residues" evidence="1">
    <location>
        <begin position="144"/>
        <end position="163"/>
    </location>
</feature>
<accession>A0A1B0ETR6</accession>
<organism evidence="2 3">
    <name type="scientific">Lutzomyia longipalpis</name>
    <name type="common">Sand fly</name>
    <dbReference type="NCBI Taxonomy" id="7200"/>
    <lineage>
        <taxon>Eukaryota</taxon>
        <taxon>Metazoa</taxon>
        <taxon>Ecdysozoa</taxon>
        <taxon>Arthropoda</taxon>
        <taxon>Hexapoda</taxon>
        <taxon>Insecta</taxon>
        <taxon>Pterygota</taxon>
        <taxon>Neoptera</taxon>
        <taxon>Endopterygota</taxon>
        <taxon>Diptera</taxon>
        <taxon>Nematocera</taxon>
        <taxon>Psychodoidea</taxon>
        <taxon>Psychodidae</taxon>
        <taxon>Lutzomyia</taxon>
        <taxon>Lutzomyia</taxon>
    </lineage>
</organism>
<feature type="region of interest" description="Disordered" evidence="1">
    <location>
        <begin position="45"/>
        <end position="180"/>
    </location>
</feature>
<dbReference type="VEuPathDB" id="VectorBase:LLOJ003205"/>